<reference evidence="2" key="1">
    <citation type="submission" date="2021-06" db="EMBL/GenBank/DDBJ databases">
        <authorList>
            <person name="Hodson N. C."/>
            <person name="Mongue J. A."/>
            <person name="Jaron S. K."/>
        </authorList>
    </citation>
    <scope>NUCLEOTIDE SEQUENCE</scope>
</reference>
<dbReference type="EMBL" id="CAJVCH010462635">
    <property type="protein sequence ID" value="CAG7819883.1"/>
    <property type="molecule type" value="Genomic_DNA"/>
</dbReference>
<dbReference type="Proteomes" id="UP000708208">
    <property type="component" value="Unassembled WGS sequence"/>
</dbReference>
<name>A0A8J2PFC3_9HEXA</name>
<dbReference type="OrthoDB" id="10015560at2759"/>
<proteinExistence type="predicted"/>
<keyword evidence="1" id="KW-0812">Transmembrane</keyword>
<gene>
    <name evidence="2" type="ORF">AFUS01_LOCUS30303</name>
</gene>
<dbReference type="PANTHER" id="PTHR39074">
    <property type="entry name" value="AGAP007547-PA"/>
    <property type="match status" value="1"/>
</dbReference>
<protein>
    <submittedName>
        <fullName evidence="2">Uncharacterized protein</fullName>
    </submittedName>
</protein>
<keyword evidence="1" id="KW-0472">Membrane</keyword>
<sequence length="278" mass="32021">MLKGQNDDQEKASLIRMDIHGDEKTSKSFRGHLSLAPIIAVLVPIIFPVVHMLIFIQLWGHMTNPVDRNTCTCSCWDTVFKGPYESGIAKYKHVYFNSNSNVVKMWIITVVGVVVLSLHSHYYAWWVHWNYWNDDFYELWNHQVFFTVSELTSSALVVYHLDRRKPIQPLSMLLVANIALFHVITSASDQFFYSVILQHGHLHQVLRDILLMCTDLIQTGFALYELKKYVRHKGLPFITLFTQRKHFTTLLFTTSIIVLSGIRNQALPNAGVVIKTGS</sequence>
<evidence type="ECO:0000256" key="1">
    <source>
        <dbReference type="SAM" id="Phobius"/>
    </source>
</evidence>
<organism evidence="2 3">
    <name type="scientific">Allacma fusca</name>
    <dbReference type="NCBI Taxonomy" id="39272"/>
    <lineage>
        <taxon>Eukaryota</taxon>
        <taxon>Metazoa</taxon>
        <taxon>Ecdysozoa</taxon>
        <taxon>Arthropoda</taxon>
        <taxon>Hexapoda</taxon>
        <taxon>Collembola</taxon>
        <taxon>Symphypleona</taxon>
        <taxon>Sminthuridae</taxon>
        <taxon>Allacma</taxon>
    </lineage>
</organism>
<feature type="transmembrane region" description="Helical" evidence="1">
    <location>
        <begin position="105"/>
        <end position="124"/>
    </location>
</feature>
<evidence type="ECO:0000313" key="2">
    <source>
        <dbReference type="EMBL" id="CAG7819883.1"/>
    </source>
</evidence>
<dbReference type="PANTHER" id="PTHR39074:SF1">
    <property type="entry name" value="AGAP007547-PA"/>
    <property type="match status" value="1"/>
</dbReference>
<keyword evidence="3" id="KW-1185">Reference proteome</keyword>
<comment type="caution">
    <text evidence="2">The sequence shown here is derived from an EMBL/GenBank/DDBJ whole genome shotgun (WGS) entry which is preliminary data.</text>
</comment>
<dbReference type="AlphaFoldDB" id="A0A8J2PFC3"/>
<feature type="transmembrane region" description="Helical" evidence="1">
    <location>
        <begin position="35"/>
        <end position="59"/>
    </location>
</feature>
<keyword evidence="1" id="KW-1133">Transmembrane helix</keyword>
<evidence type="ECO:0000313" key="3">
    <source>
        <dbReference type="Proteomes" id="UP000708208"/>
    </source>
</evidence>
<accession>A0A8J2PFC3</accession>